<protein>
    <submittedName>
        <fullName evidence="2">Zn-dependent amino-or carboxypeptidase, M28 family</fullName>
    </submittedName>
</protein>
<dbReference type="STRING" id="574650.SAMN04487966_101241"/>
<dbReference type="GO" id="GO:0008235">
    <property type="term" value="F:metalloexopeptidase activity"/>
    <property type="evidence" value="ECO:0007669"/>
    <property type="project" value="InterPro"/>
</dbReference>
<sequence length="468" mass="49300">MSHSHPQSSPQLSRRALLALGGAGALSTIAWPSWAADGARPGAVRAPKLTSGDRQIINQLRPENAIEHLTHLTEGIGQRYSGTPQEKAAADYIAGVLDSYGYDVQLQEFTVPDRRVGELSGPALDTSIAWGVGSAARAAQDTTVRGTLTVAPSGSLADLPPDLRGQILMRVVTVTEDITPLAVAAAARGAEAVIATRVDAAYPRQASAFAPTLTADVGIPVVGVGQVQKHALLTALSRGPVTLSLTTVQYLSPTSQNVLARRAGKKGGPPSRSRQEVMLCAHYDSVIGARGANDDGSGTVLCLELARTMRNLPTSSDLSFSLWGSEEVGLVGSRLYARGLDAAQKARLAGVFNNDMVGTSWDPAEKYWVLDYFGESNPVNAQVLAAGERLGYRAQMSDVTPRGSSDHQSFSEVGVHSGNFSWRGVETPALLEPEYHSADDTIAANISVERLTISMEIQGAAALALARS</sequence>
<accession>A0A1I7ME61</accession>
<dbReference type="OrthoDB" id="9757939at2"/>
<dbReference type="Pfam" id="PF04389">
    <property type="entry name" value="Peptidase_M28"/>
    <property type="match status" value="1"/>
</dbReference>
<proteinExistence type="predicted"/>
<reference evidence="2 3" key="1">
    <citation type="submission" date="2016-10" db="EMBL/GenBank/DDBJ databases">
        <authorList>
            <person name="de Groot N.N."/>
        </authorList>
    </citation>
    <scope>NUCLEOTIDE SEQUENCE [LARGE SCALE GENOMIC DNA]</scope>
    <source>
        <strain evidence="2 3">CGMCC 1.7054</strain>
    </source>
</reference>
<dbReference type="GO" id="GO:0004180">
    <property type="term" value="F:carboxypeptidase activity"/>
    <property type="evidence" value="ECO:0007669"/>
    <property type="project" value="UniProtKB-KW"/>
</dbReference>
<dbReference type="RefSeq" id="WP_091693054.1">
    <property type="nucleotide sequence ID" value="NZ_FPCG01000001.1"/>
</dbReference>
<dbReference type="PANTHER" id="PTHR12147">
    <property type="entry name" value="METALLOPEPTIDASE M28 FAMILY MEMBER"/>
    <property type="match status" value="1"/>
</dbReference>
<evidence type="ECO:0000259" key="1">
    <source>
        <dbReference type="Pfam" id="PF04389"/>
    </source>
</evidence>
<dbReference type="Proteomes" id="UP000198881">
    <property type="component" value="Unassembled WGS sequence"/>
</dbReference>
<dbReference type="GO" id="GO:0006508">
    <property type="term" value="P:proteolysis"/>
    <property type="evidence" value="ECO:0007669"/>
    <property type="project" value="InterPro"/>
</dbReference>
<keyword evidence="2" id="KW-0645">Protease</keyword>
<dbReference type="PROSITE" id="PS51318">
    <property type="entry name" value="TAT"/>
    <property type="match status" value="1"/>
</dbReference>
<dbReference type="InterPro" id="IPR007484">
    <property type="entry name" value="Peptidase_M28"/>
</dbReference>
<dbReference type="AlphaFoldDB" id="A0A1I7ME61"/>
<dbReference type="InterPro" id="IPR045175">
    <property type="entry name" value="M28_fam"/>
</dbReference>
<dbReference type="PANTHER" id="PTHR12147:SF26">
    <property type="entry name" value="PEPTIDASE M28 DOMAIN-CONTAINING PROTEIN"/>
    <property type="match status" value="1"/>
</dbReference>
<keyword evidence="2" id="KW-0121">Carboxypeptidase</keyword>
<dbReference type="Gene3D" id="3.40.630.10">
    <property type="entry name" value="Zn peptidases"/>
    <property type="match status" value="1"/>
</dbReference>
<dbReference type="InterPro" id="IPR006311">
    <property type="entry name" value="TAT_signal"/>
</dbReference>
<evidence type="ECO:0000313" key="3">
    <source>
        <dbReference type="Proteomes" id="UP000198881"/>
    </source>
</evidence>
<dbReference type="EMBL" id="FPCG01000001">
    <property type="protein sequence ID" value="SFV20224.1"/>
    <property type="molecule type" value="Genomic_DNA"/>
</dbReference>
<dbReference type="Gene3D" id="3.50.30.30">
    <property type="match status" value="1"/>
</dbReference>
<keyword evidence="2" id="KW-0378">Hydrolase</keyword>
<gene>
    <name evidence="2" type="ORF">SAMN04487966_101241</name>
</gene>
<name>A0A1I7ME61_9MICC</name>
<keyword evidence="3" id="KW-1185">Reference proteome</keyword>
<organism evidence="2 3">
    <name type="scientific">Micrococcus terreus</name>
    <dbReference type="NCBI Taxonomy" id="574650"/>
    <lineage>
        <taxon>Bacteria</taxon>
        <taxon>Bacillati</taxon>
        <taxon>Actinomycetota</taxon>
        <taxon>Actinomycetes</taxon>
        <taxon>Micrococcales</taxon>
        <taxon>Micrococcaceae</taxon>
        <taxon>Micrococcus</taxon>
    </lineage>
</organism>
<feature type="domain" description="Peptidase M28" evidence="1">
    <location>
        <begin position="267"/>
        <end position="450"/>
    </location>
</feature>
<evidence type="ECO:0000313" key="2">
    <source>
        <dbReference type="EMBL" id="SFV20224.1"/>
    </source>
</evidence>
<dbReference type="SUPFAM" id="SSF53187">
    <property type="entry name" value="Zn-dependent exopeptidases"/>
    <property type="match status" value="1"/>
</dbReference>